<evidence type="ECO:0000256" key="1">
    <source>
        <dbReference type="SAM" id="MobiDB-lite"/>
    </source>
</evidence>
<feature type="transmembrane region" description="Helical" evidence="2">
    <location>
        <begin position="16"/>
        <end position="35"/>
    </location>
</feature>
<proteinExistence type="predicted"/>
<feature type="compositionally biased region" description="Gly residues" evidence="1">
    <location>
        <begin position="121"/>
        <end position="130"/>
    </location>
</feature>
<keyword evidence="2" id="KW-0472">Membrane</keyword>
<name>A0A873WCN5_9CAUD</name>
<reference evidence="3 4" key="1">
    <citation type="submission" date="2020-07" db="EMBL/GenBank/DDBJ databases">
        <title>Complete genome sequence of Klebsiella pneumoniae phage Miami.</title>
        <authorList>
            <person name="Mora D.A."/>
            <person name="Lessor L."/>
            <person name="Gill J."/>
            <person name="Liu M."/>
        </authorList>
    </citation>
    <scope>NUCLEOTIDE SEQUENCE [LARGE SCALE GENOMIC DNA]</scope>
</reference>
<organism evidence="3 4">
    <name type="scientific">Klebsiella phage Miami</name>
    <dbReference type="NCBI Taxonomy" id="2767581"/>
    <lineage>
        <taxon>Viruses</taxon>
        <taxon>Duplodnaviria</taxon>
        <taxon>Heunggongvirae</taxon>
        <taxon>Uroviricota</taxon>
        <taxon>Caudoviricetes</taxon>
        <taxon>Chimalliviridae</taxon>
        <taxon>Miamivirus</taxon>
        <taxon>Miamivirus miami</taxon>
    </lineage>
</organism>
<sequence length="130" mass="14325">MSVITKDNVGSVVKDGIVILLLLVIMIILGVNRFFPKDTVDQETVGQMAKITDQMKSLREAIEVSTASQTKLNAQLALMLDRRGQDREKTYNEMLSRYGADDLSDGVQPQDHSQRSQHQTSGGGSSRSSQ</sequence>
<accession>A0A873WCN5</accession>
<dbReference type="EMBL" id="MT701590">
    <property type="protein sequence ID" value="QPB09147.1"/>
    <property type="molecule type" value="Genomic_DNA"/>
</dbReference>
<keyword evidence="4" id="KW-1185">Reference proteome</keyword>
<gene>
    <name evidence="3" type="ORF">CPT_Miami_052</name>
</gene>
<feature type="region of interest" description="Disordered" evidence="1">
    <location>
        <begin position="89"/>
        <end position="130"/>
    </location>
</feature>
<dbReference type="Proteomes" id="UP000662782">
    <property type="component" value="Segment"/>
</dbReference>
<evidence type="ECO:0000313" key="4">
    <source>
        <dbReference type="Proteomes" id="UP000662782"/>
    </source>
</evidence>
<keyword evidence="2" id="KW-1133">Transmembrane helix</keyword>
<evidence type="ECO:0000313" key="3">
    <source>
        <dbReference type="EMBL" id="QPB09147.1"/>
    </source>
</evidence>
<protein>
    <submittedName>
        <fullName evidence="3">I-spanin</fullName>
    </submittedName>
</protein>
<keyword evidence="2" id="KW-0812">Transmembrane</keyword>
<evidence type="ECO:0000256" key="2">
    <source>
        <dbReference type="SAM" id="Phobius"/>
    </source>
</evidence>